<gene>
    <name evidence="1" type="ORF">S03H2_32002</name>
</gene>
<sequence>MITKERKEELIGLARSVTQTIKTMGAKNSEETEFVINTIVKAEGYADTIKTVTKKCMEVLKDTLFKD</sequence>
<proteinExistence type="predicted"/>
<protein>
    <submittedName>
        <fullName evidence="1">Uncharacterized protein</fullName>
    </submittedName>
</protein>
<name>X1I535_9ZZZZ</name>
<dbReference type="AlphaFoldDB" id="X1I535"/>
<dbReference type="EMBL" id="BARU01019435">
    <property type="protein sequence ID" value="GAH52668.1"/>
    <property type="molecule type" value="Genomic_DNA"/>
</dbReference>
<comment type="caution">
    <text evidence="1">The sequence shown here is derived from an EMBL/GenBank/DDBJ whole genome shotgun (WGS) entry which is preliminary data.</text>
</comment>
<reference evidence="1" key="1">
    <citation type="journal article" date="2014" name="Front. Microbiol.">
        <title>High frequency of phylogenetically diverse reductive dehalogenase-homologous genes in deep subseafloor sedimentary metagenomes.</title>
        <authorList>
            <person name="Kawai M."/>
            <person name="Futagami T."/>
            <person name="Toyoda A."/>
            <person name="Takaki Y."/>
            <person name="Nishi S."/>
            <person name="Hori S."/>
            <person name="Arai W."/>
            <person name="Tsubouchi T."/>
            <person name="Morono Y."/>
            <person name="Uchiyama I."/>
            <person name="Ito T."/>
            <person name="Fujiyama A."/>
            <person name="Inagaki F."/>
            <person name="Takami H."/>
        </authorList>
    </citation>
    <scope>NUCLEOTIDE SEQUENCE</scope>
    <source>
        <strain evidence="1">Expedition CK06-06</strain>
    </source>
</reference>
<organism evidence="1">
    <name type="scientific">marine sediment metagenome</name>
    <dbReference type="NCBI Taxonomy" id="412755"/>
    <lineage>
        <taxon>unclassified sequences</taxon>
        <taxon>metagenomes</taxon>
        <taxon>ecological metagenomes</taxon>
    </lineage>
</organism>
<evidence type="ECO:0000313" key="1">
    <source>
        <dbReference type="EMBL" id="GAH52668.1"/>
    </source>
</evidence>
<accession>X1I535</accession>